<dbReference type="SMART" id="SM00448">
    <property type="entry name" value="REC"/>
    <property type="match status" value="1"/>
</dbReference>
<dbReference type="Pfam" id="PF00072">
    <property type="entry name" value="Response_reg"/>
    <property type="match status" value="1"/>
</dbReference>
<dbReference type="EMBL" id="JBHSZI010000001">
    <property type="protein sequence ID" value="MFC7059286.1"/>
    <property type="molecule type" value="Genomic_DNA"/>
</dbReference>
<keyword evidence="7" id="KW-1185">Reference proteome</keyword>
<dbReference type="PROSITE" id="PS50110">
    <property type="entry name" value="RESPONSE_REGULATORY"/>
    <property type="match status" value="1"/>
</dbReference>
<feature type="domain" description="Histidine kinase" evidence="4">
    <location>
        <begin position="153"/>
        <end position="360"/>
    </location>
</feature>
<organism evidence="6 7">
    <name type="scientific">Halovenus salina</name>
    <dbReference type="NCBI Taxonomy" id="1510225"/>
    <lineage>
        <taxon>Archaea</taxon>
        <taxon>Methanobacteriati</taxon>
        <taxon>Methanobacteriota</taxon>
        <taxon>Stenosarchaea group</taxon>
        <taxon>Halobacteria</taxon>
        <taxon>Halobacteriales</taxon>
        <taxon>Haloarculaceae</taxon>
        <taxon>Halovenus</taxon>
    </lineage>
</organism>
<dbReference type="PRINTS" id="PR00344">
    <property type="entry name" value="BCTRLSENSOR"/>
</dbReference>
<dbReference type="PANTHER" id="PTHR43547:SF2">
    <property type="entry name" value="HYBRID SIGNAL TRANSDUCTION HISTIDINE KINASE C"/>
    <property type="match status" value="1"/>
</dbReference>
<dbReference type="InterPro" id="IPR003594">
    <property type="entry name" value="HATPase_dom"/>
</dbReference>
<feature type="modified residue" description="4-aspartylphosphate" evidence="2">
    <location>
        <position position="65"/>
    </location>
</feature>
<accession>A0ABD5W1C1</accession>
<dbReference type="InterPro" id="IPR036890">
    <property type="entry name" value="HATPase_C_sf"/>
</dbReference>
<dbReference type="Pfam" id="PF02518">
    <property type="entry name" value="HATPase_c"/>
    <property type="match status" value="1"/>
</dbReference>
<dbReference type="SUPFAM" id="SSF52172">
    <property type="entry name" value="CheY-like"/>
    <property type="match status" value="1"/>
</dbReference>
<dbReference type="InterPro" id="IPR001789">
    <property type="entry name" value="Sig_transdc_resp-reg_receiver"/>
</dbReference>
<evidence type="ECO:0000256" key="1">
    <source>
        <dbReference type="ARBA" id="ARBA00022553"/>
    </source>
</evidence>
<dbReference type="Gene3D" id="3.40.50.2300">
    <property type="match status" value="1"/>
</dbReference>
<evidence type="ECO:0000256" key="3">
    <source>
        <dbReference type="SAM" id="MobiDB-lite"/>
    </source>
</evidence>
<dbReference type="PANTHER" id="PTHR43547">
    <property type="entry name" value="TWO-COMPONENT HISTIDINE KINASE"/>
    <property type="match status" value="1"/>
</dbReference>
<evidence type="ECO:0000256" key="2">
    <source>
        <dbReference type="PROSITE-ProRule" id="PRU00169"/>
    </source>
</evidence>
<evidence type="ECO:0000313" key="7">
    <source>
        <dbReference type="Proteomes" id="UP001596445"/>
    </source>
</evidence>
<dbReference type="GO" id="GO:0005524">
    <property type="term" value="F:ATP binding"/>
    <property type="evidence" value="ECO:0007669"/>
    <property type="project" value="UniProtKB-KW"/>
</dbReference>
<keyword evidence="1 2" id="KW-0597">Phosphoprotein</keyword>
<keyword evidence="6" id="KW-0547">Nucleotide-binding</keyword>
<dbReference type="Gene3D" id="3.30.565.10">
    <property type="entry name" value="Histidine kinase-like ATPase, C-terminal domain"/>
    <property type="match status" value="1"/>
</dbReference>
<keyword evidence="6" id="KW-0067">ATP-binding</keyword>
<dbReference type="SMART" id="SM00387">
    <property type="entry name" value="HATPase_c"/>
    <property type="match status" value="1"/>
</dbReference>
<dbReference type="SUPFAM" id="SSF55874">
    <property type="entry name" value="ATPase domain of HSP90 chaperone/DNA topoisomerase II/histidine kinase"/>
    <property type="match status" value="1"/>
</dbReference>
<dbReference type="PROSITE" id="PS50109">
    <property type="entry name" value="HIS_KIN"/>
    <property type="match status" value="1"/>
</dbReference>
<evidence type="ECO:0000259" key="5">
    <source>
        <dbReference type="PROSITE" id="PS50110"/>
    </source>
</evidence>
<dbReference type="RefSeq" id="WP_382186253.1">
    <property type="nucleotide sequence ID" value="NZ_JBHSZI010000001.1"/>
</dbReference>
<gene>
    <name evidence="6" type="ORF">ACFQQG_15305</name>
</gene>
<dbReference type="AlphaFoldDB" id="A0ABD5W1C1"/>
<dbReference type="Proteomes" id="UP001596445">
    <property type="component" value="Unassembled WGS sequence"/>
</dbReference>
<feature type="region of interest" description="Disordered" evidence="3">
    <location>
        <begin position="389"/>
        <end position="471"/>
    </location>
</feature>
<dbReference type="InterPro" id="IPR004358">
    <property type="entry name" value="Sig_transdc_His_kin-like_C"/>
</dbReference>
<name>A0ABD5W1C1_9EURY</name>
<evidence type="ECO:0000259" key="4">
    <source>
        <dbReference type="PROSITE" id="PS50109"/>
    </source>
</evidence>
<evidence type="ECO:0000313" key="6">
    <source>
        <dbReference type="EMBL" id="MFC7059286.1"/>
    </source>
</evidence>
<protein>
    <submittedName>
        <fullName evidence="6">ATP-binding protein</fullName>
    </submittedName>
</protein>
<reference evidence="6 7" key="1">
    <citation type="journal article" date="2019" name="Int. J. Syst. Evol. Microbiol.">
        <title>The Global Catalogue of Microorganisms (GCM) 10K type strain sequencing project: providing services to taxonomists for standard genome sequencing and annotation.</title>
        <authorList>
            <consortium name="The Broad Institute Genomics Platform"/>
            <consortium name="The Broad Institute Genome Sequencing Center for Infectious Disease"/>
            <person name="Wu L."/>
            <person name="Ma J."/>
        </authorList>
    </citation>
    <scope>NUCLEOTIDE SEQUENCE [LARGE SCALE GENOMIC DNA]</scope>
    <source>
        <strain evidence="6 7">JCM 30072</strain>
    </source>
</reference>
<comment type="caution">
    <text evidence="6">The sequence shown here is derived from an EMBL/GenBank/DDBJ whole genome shotgun (WGS) entry which is preliminary data.</text>
</comment>
<proteinExistence type="predicted"/>
<dbReference type="InterPro" id="IPR005467">
    <property type="entry name" value="His_kinase_dom"/>
</dbReference>
<feature type="domain" description="Response regulatory" evidence="5">
    <location>
        <begin position="9"/>
        <end position="130"/>
    </location>
</feature>
<dbReference type="InterPro" id="IPR011006">
    <property type="entry name" value="CheY-like_superfamily"/>
</dbReference>
<sequence>MTEDTETLDVLLIEDNPGDAKLIEHHLRGDSAQALAEEVELTHVESLESGLAALEEATYSLLFLDLGLPESSGIETLERVDDAVDATPIVVLTGLDDTETALAAIQQGAQDYLPKGEVDSQTLWRSLRYALERHRQELQLRRRTEQLEFFSGILRHDVKNGIDVIQRNASVLESELSDEHANRAGTIVDWSDNIAELTAKVQQMIQGITQGDKRELESVDISGVIADQVDTVEGMDKDVTIDTSVPFGLTVRADEMLDEVVHNLLTNAVEHNDADEPRVTVDVSVDDGIVELDVRDNGPGLPDTERTYLSGRDIQADESNHSGFGLHFVRTMVTSYGGTIAVSDNEPRGTAITIELTEACCSRRTRRRRAPRVCLRTACRRLVICESGTGRRRTSPRGQSRLSFGRHARRCTQKSQRMGPAPQAPPICTDSSRVSGHRGRRTRGREQGEYREADDDTDQQPLHTCAAAGAT</sequence>